<gene>
    <name evidence="2" type="ORF">GCM10007036_44670</name>
</gene>
<evidence type="ECO:0000313" key="2">
    <source>
        <dbReference type="EMBL" id="GGH32635.1"/>
    </source>
</evidence>
<sequence>MSALQAEIIRDEAALAALEPAWRSLWRRCPAATPFQSPAWLRPWWAVFHPGALATVAVWDGPVLVALAPLYRENGPDGGRLLPVGISLSDFCDVLLDPACPDAAGALGAATARIGLPVQWVDLAPDAAGWSVATPPGWSNESGPGESCPALDLDRDRSTDDCGLPRSIPATRRRKTRMARHRAERRGPMLFEDADALGPSAFLDALAQLHGARWRSRGEAGVLDDATVREFHARALPLMLAEGLAETALLRIGGAIAGAYYGFQDERRSYAYVGGFDPVFAHESPGAILLGRAIGRASGRGAASFSFLRGQEAYKYDWGAVDQPNSWRRVSPPHG</sequence>
<dbReference type="Gene3D" id="3.40.630.30">
    <property type="match status" value="1"/>
</dbReference>
<accession>A0A917IBN7</accession>
<dbReference type="SUPFAM" id="SSF55729">
    <property type="entry name" value="Acyl-CoA N-acyltransferases (Nat)"/>
    <property type="match status" value="1"/>
</dbReference>
<name>A0A917IBN7_9HYPH</name>
<proteinExistence type="predicted"/>
<dbReference type="RefSeq" id="WP_188520019.1">
    <property type="nucleotide sequence ID" value="NZ_BMES01000003.1"/>
</dbReference>
<keyword evidence="2" id="KW-0808">Transferase</keyword>
<dbReference type="AlphaFoldDB" id="A0A917IBN7"/>
<dbReference type="InterPro" id="IPR038740">
    <property type="entry name" value="BioF2-like_GNAT_dom"/>
</dbReference>
<comment type="caution">
    <text evidence="2">The sequence shown here is derived from an EMBL/GenBank/DDBJ whole genome shotgun (WGS) entry which is preliminary data.</text>
</comment>
<dbReference type="GO" id="GO:0016740">
    <property type="term" value="F:transferase activity"/>
    <property type="evidence" value="ECO:0007669"/>
    <property type="project" value="UniProtKB-KW"/>
</dbReference>
<dbReference type="InterPro" id="IPR016181">
    <property type="entry name" value="Acyl_CoA_acyltransferase"/>
</dbReference>
<reference evidence="2" key="1">
    <citation type="journal article" date="2014" name="Int. J. Syst. Evol. Microbiol.">
        <title>Complete genome sequence of Corynebacterium casei LMG S-19264T (=DSM 44701T), isolated from a smear-ripened cheese.</title>
        <authorList>
            <consortium name="US DOE Joint Genome Institute (JGI-PGF)"/>
            <person name="Walter F."/>
            <person name="Albersmeier A."/>
            <person name="Kalinowski J."/>
            <person name="Ruckert C."/>
        </authorList>
    </citation>
    <scope>NUCLEOTIDE SEQUENCE</scope>
    <source>
        <strain evidence="2">CGMCC 1.12214</strain>
    </source>
</reference>
<dbReference type="Proteomes" id="UP000603912">
    <property type="component" value="Unassembled WGS sequence"/>
</dbReference>
<evidence type="ECO:0000313" key="3">
    <source>
        <dbReference type="Proteomes" id="UP000603912"/>
    </source>
</evidence>
<evidence type="ECO:0000259" key="1">
    <source>
        <dbReference type="Pfam" id="PF13480"/>
    </source>
</evidence>
<keyword evidence="3" id="KW-1185">Reference proteome</keyword>
<dbReference type="Pfam" id="PF13480">
    <property type="entry name" value="Acetyltransf_6"/>
    <property type="match status" value="1"/>
</dbReference>
<organism evidence="2 3">
    <name type="scientific">Alsobacter metallidurans</name>
    <dbReference type="NCBI Taxonomy" id="340221"/>
    <lineage>
        <taxon>Bacteria</taxon>
        <taxon>Pseudomonadati</taxon>
        <taxon>Pseudomonadota</taxon>
        <taxon>Alphaproteobacteria</taxon>
        <taxon>Hyphomicrobiales</taxon>
        <taxon>Alsobacteraceae</taxon>
        <taxon>Alsobacter</taxon>
    </lineage>
</organism>
<protein>
    <submittedName>
        <fullName evidence="2">Glycosyl transferase</fullName>
    </submittedName>
</protein>
<feature type="domain" description="BioF2-like acetyltransferase" evidence="1">
    <location>
        <begin position="172"/>
        <end position="315"/>
    </location>
</feature>
<dbReference type="EMBL" id="BMES01000003">
    <property type="protein sequence ID" value="GGH32635.1"/>
    <property type="molecule type" value="Genomic_DNA"/>
</dbReference>
<reference evidence="2" key="2">
    <citation type="submission" date="2020-09" db="EMBL/GenBank/DDBJ databases">
        <authorList>
            <person name="Sun Q."/>
            <person name="Zhou Y."/>
        </authorList>
    </citation>
    <scope>NUCLEOTIDE SEQUENCE</scope>
    <source>
        <strain evidence="2">CGMCC 1.12214</strain>
    </source>
</reference>